<accession>A0A6N2TFJ7</accession>
<feature type="region of interest" description="Disordered" evidence="1">
    <location>
        <begin position="89"/>
        <end position="133"/>
    </location>
</feature>
<protein>
    <recommendedName>
        <fullName evidence="3">Stage III sporulation protein AG</fullName>
    </recommendedName>
</protein>
<proteinExistence type="predicted"/>
<organism evidence="2">
    <name type="scientific">[Clostridium] nexile</name>
    <dbReference type="NCBI Taxonomy" id="29361"/>
    <lineage>
        <taxon>Bacteria</taxon>
        <taxon>Bacillati</taxon>
        <taxon>Bacillota</taxon>
        <taxon>Clostridia</taxon>
        <taxon>Lachnospirales</taxon>
        <taxon>Lachnospiraceae</taxon>
        <taxon>Tyzzerella</taxon>
    </lineage>
</organism>
<name>A0A6N2TFJ7_9FIRM</name>
<reference evidence="2" key="1">
    <citation type="submission" date="2019-11" db="EMBL/GenBank/DDBJ databases">
        <authorList>
            <person name="Feng L."/>
        </authorList>
    </citation>
    <scope>NUCLEOTIDE SEQUENCE</scope>
    <source>
        <strain evidence="2">CnexileLFYP112</strain>
    </source>
</reference>
<feature type="compositionally biased region" description="Polar residues" evidence="1">
    <location>
        <begin position="117"/>
        <end position="133"/>
    </location>
</feature>
<evidence type="ECO:0000313" key="2">
    <source>
        <dbReference type="EMBL" id="VYT02761.1"/>
    </source>
</evidence>
<dbReference type="EMBL" id="CACRTG010000011">
    <property type="protein sequence ID" value="VYT02761.1"/>
    <property type="molecule type" value="Genomic_DNA"/>
</dbReference>
<sequence>MKTKFEWKLKKNQLMLTLLVGILLIVIAMPVKKTKTKDVPVEAGTENSYEDEYEEAVERKLEEVLREVEGVGNVKVMVTFQSSSEKIIEKDQATNSQTVTESDKQGGKRETKEAQDSEATVYNSTSGGEQTPYVTKEVNPKVEGVVVIAEGGGNAVVIKNITEAIQALFDVDTHKIKVMKRNQTN</sequence>
<evidence type="ECO:0000256" key="1">
    <source>
        <dbReference type="SAM" id="MobiDB-lite"/>
    </source>
</evidence>
<evidence type="ECO:0008006" key="3">
    <source>
        <dbReference type="Google" id="ProtNLM"/>
    </source>
</evidence>
<feature type="compositionally biased region" description="Basic and acidic residues" evidence="1">
    <location>
        <begin position="101"/>
        <end position="115"/>
    </location>
</feature>
<gene>
    <name evidence="2" type="ORF">CNLFYP112_01716</name>
</gene>
<dbReference type="AlphaFoldDB" id="A0A6N2TFJ7"/>